<dbReference type="Proteomes" id="UP000198211">
    <property type="component" value="Unassembled WGS sequence"/>
</dbReference>
<dbReference type="EMBL" id="NBNE01001353">
    <property type="protein sequence ID" value="OWZ14366.1"/>
    <property type="molecule type" value="Genomic_DNA"/>
</dbReference>
<comment type="caution">
    <text evidence="1">The sequence shown here is derived from an EMBL/GenBank/DDBJ whole genome shotgun (WGS) entry which is preliminary data.</text>
</comment>
<proteinExistence type="predicted"/>
<name>A0A225W9F6_9STRA</name>
<organism evidence="1 2">
    <name type="scientific">Phytophthora megakarya</name>
    <dbReference type="NCBI Taxonomy" id="4795"/>
    <lineage>
        <taxon>Eukaryota</taxon>
        <taxon>Sar</taxon>
        <taxon>Stramenopiles</taxon>
        <taxon>Oomycota</taxon>
        <taxon>Peronosporomycetes</taxon>
        <taxon>Peronosporales</taxon>
        <taxon>Peronosporaceae</taxon>
        <taxon>Phytophthora</taxon>
    </lineage>
</organism>
<gene>
    <name evidence="1" type="ORF">PHMEG_00012162</name>
</gene>
<accession>A0A225W9F6</accession>
<protein>
    <submittedName>
        <fullName evidence="1">Uncharacterized protein</fullName>
    </submittedName>
</protein>
<evidence type="ECO:0000313" key="2">
    <source>
        <dbReference type="Proteomes" id="UP000198211"/>
    </source>
</evidence>
<evidence type="ECO:0000313" key="1">
    <source>
        <dbReference type="EMBL" id="OWZ14366.1"/>
    </source>
</evidence>
<dbReference type="AlphaFoldDB" id="A0A225W9F6"/>
<sequence length="79" mass="8924">MTGHSVDNDTFVALHLANEALRLAMDAVLGPGMIHVYKFSAWESNLLVLELEFDTNARKIAMPAEKSRRILAVYRFTDM</sequence>
<reference evidence="2" key="1">
    <citation type="submission" date="2017-03" db="EMBL/GenBank/DDBJ databases">
        <title>Phytopthora megakarya and P. palmivora, two closely related causual agents of cacao black pod achieved similar genome size and gene model numbers by different mechanisms.</title>
        <authorList>
            <person name="Ali S."/>
            <person name="Shao J."/>
            <person name="Larry D.J."/>
            <person name="Kronmiller B."/>
            <person name="Shen D."/>
            <person name="Strem M.D."/>
            <person name="Melnick R.L."/>
            <person name="Guiltinan M.J."/>
            <person name="Tyler B.M."/>
            <person name="Meinhardt L.W."/>
            <person name="Bailey B.A."/>
        </authorList>
    </citation>
    <scope>NUCLEOTIDE SEQUENCE [LARGE SCALE GENOMIC DNA]</scope>
    <source>
        <strain evidence="2">zdho120</strain>
    </source>
</reference>
<keyword evidence="2" id="KW-1185">Reference proteome</keyword>